<dbReference type="AlphaFoldDB" id="A0A5B0QEA3"/>
<keyword evidence="3" id="KW-1185">Reference proteome</keyword>
<dbReference type="EMBL" id="VSWC01000016">
    <property type="protein sequence ID" value="KAA1111560.1"/>
    <property type="molecule type" value="Genomic_DNA"/>
</dbReference>
<dbReference type="Proteomes" id="UP000324748">
    <property type="component" value="Unassembled WGS sequence"/>
</dbReference>
<evidence type="ECO:0000313" key="2">
    <source>
        <dbReference type="EMBL" id="KAA1111560.1"/>
    </source>
</evidence>
<feature type="compositionally biased region" description="Polar residues" evidence="1">
    <location>
        <begin position="50"/>
        <end position="66"/>
    </location>
</feature>
<name>A0A5B0QEA3_PUCGR</name>
<evidence type="ECO:0000313" key="3">
    <source>
        <dbReference type="Proteomes" id="UP000324748"/>
    </source>
</evidence>
<sequence length="66" mass="7420">MDSVPSARNLVARHPTDAWAARASFGRFRKRPRDARQMLRGQIKVEPATTLATSQRQLGQHSNHLA</sequence>
<evidence type="ECO:0000256" key="1">
    <source>
        <dbReference type="SAM" id="MobiDB-lite"/>
    </source>
</evidence>
<organism evidence="2 3">
    <name type="scientific">Puccinia graminis f. sp. tritici</name>
    <dbReference type="NCBI Taxonomy" id="56615"/>
    <lineage>
        <taxon>Eukaryota</taxon>
        <taxon>Fungi</taxon>
        <taxon>Dikarya</taxon>
        <taxon>Basidiomycota</taxon>
        <taxon>Pucciniomycotina</taxon>
        <taxon>Pucciniomycetes</taxon>
        <taxon>Pucciniales</taxon>
        <taxon>Pucciniaceae</taxon>
        <taxon>Puccinia</taxon>
    </lineage>
</organism>
<accession>A0A5B0QEA3</accession>
<feature type="region of interest" description="Disordered" evidence="1">
    <location>
        <begin position="45"/>
        <end position="66"/>
    </location>
</feature>
<gene>
    <name evidence="2" type="ORF">PGT21_004516</name>
</gene>
<reference evidence="2 3" key="1">
    <citation type="submission" date="2019-05" db="EMBL/GenBank/DDBJ databases">
        <title>Emergence of the Ug99 lineage of the wheat stem rust pathogen through somatic hybridization.</title>
        <authorList>
            <person name="Li F."/>
            <person name="Upadhyaya N.M."/>
            <person name="Sperschneider J."/>
            <person name="Matny O."/>
            <person name="Nguyen-Phuc H."/>
            <person name="Mago R."/>
            <person name="Raley C."/>
            <person name="Miller M.E."/>
            <person name="Silverstein K.A.T."/>
            <person name="Henningsen E."/>
            <person name="Hirsch C.D."/>
            <person name="Visser B."/>
            <person name="Pretorius Z.A."/>
            <person name="Steffenson B.J."/>
            <person name="Schwessinger B."/>
            <person name="Dodds P.N."/>
            <person name="Figueroa M."/>
        </authorList>
    </citation>
    <scope>NUCLEOTIDE SEQUENCE [LARGE SCALE GENOMIC DNA]</scope>
    <source>
        <strain evidence="2">21-0</strain>
    </source>
</reference>
<protein>
    <submittedName>
        <fullName evidence="2">Uncharacterized protein</fullName>
    </submittedName>
</protein>
<comment type="caution">
    <text evidence="2">The sequence shown here is derived from an EMBL/GenBank/DDBJ whole genome shotgun (WGS) entry which is preliminary data.</text>
</comment>
<proteinExistence type="predicted"/>
<dbReference type="OrthoDB" id="10557916at2759"/>